<reference evidence="2 3" key="1">
    <citation type="submission" date="2019-08" db="EMBL/GenBank/DDBJ databases">
        <title>In-depth cultivation of the pig gut microbiome towards novel bacterial diversity and tailored functional studies.</title>
        <authorList>
            <person name="Wylensek D."/>
            <person name="Hitch T.C.A."/>
            <person name="Clavel T."/>
        </authorList>
    </citation>
    <scope>NUCLEOTIDE SEQUENCE [LARGE SCALE GENOMIC DNA]</scope>
    <source>
        <strain evidence="2 3">BBE-744-WT-12</strain>
    </source>
</reference>
<gene>
    <name evidence="2" type="ORF">FYJ85_11230</name>
</gene>
<proteinExistence type="predicted"/>
<evidence type="ECO:0000256" key="1">
    <source>
        <dbReference type="SAM" id="MobiDB-lite"/>
    </source>
</evidence>
<protein>
    <submittedName>
        <fullName evidence="2">Uncharacterized protein</fullName>
    </submittedName>
</protein>
<dbReference type="RefSeq" id="WP_154418605.1">
    <property type="nucleotide sequence ID" value="NZ_VUNS01000011.1"/>
</dbReference>
<feature type="compositionally biased region" description="Basic and acidic residues" evidence="1">
    <location>
        <begin position="61"/>
        <end position="71"/>
    </location>
</feature>
<name>A0A844G1N8_9BACT</name>
<dbReference type="EMBL" id="VUNS01000011">
    <property type="protein sequence ID" value="MST97610.1"/>
    <property type="molecule type" value="Genomic_DNA"/>
</dbReference>
<evidence type="ECO:0000313" key="2">
    <source>
        <dbReference type="EMBL" id="MST97610.1"/>
    </source>
</evidence>
<feature type="region of interest" description="Disordered" evidence="1">
    <location>
        <begin position="61"/>
        <end position="102"/>
    </location>
</feature>
<feature type="compositionally biased region" description="Acidic residues" evidence="1">
    <location>
        <begin position="91"/>
        <end position="102"/>
    </location>
</feature>
<comment type="caution">
    <text evidence="2">The sequence shown here is derived from an EMBL/GenBank/DDBJ whole genome shotgun (WGS) entry which is preliminary data.</text>
</comment>
<dbReference type="Proteomes" id="UP000435649">
    <property type="component" value="Unassembled WGS sequence"/>
</dbReference>
<feature type="compositionally biased region" description="Basic and acidic residues" evidence="1">
    <location>
        <begin position="79"/>
        <end position="89"/>
    </location>
</feature>
<dbReference type="AlphaFoldDB" id="A0A844G1N8"/>
<evidence type="ECO:0000313" key="3">
    <source>
        <dbReference type="Proteomes" id="UP000435649"/>
    </source>
</evidence>
<accession>A0A844G1N8</accession>
<organism evidence="2 3">
    <name type="scientific">Victivallis lenta</name>
    <dbReference type="NCBI Taxonomy" id="2606640"/>
    <lineage>
        <taxon>Bacteria</taxon>
        <taxon>Pseudomonadati</taxon>
        <taxon>Lentisphaerota</taxon>
        <taxon>Lentisphaeria</taxon>
        <taxon>Victivallales</taxon>
        <taxon>Victivallaceae</taxon>
        <taxon>Victivallis</taxon>
    </lineage>
</organism>
<sequence length="102" mass="11292">MKQKRKANPELTFQVYKFGIHVKCHAGDYFYVVQALDEKHAALNFRAEGKPGRILTIERLEAVKPPADSKPDAPPPADKLPDPPDKLPPEETGENGDDDAAE</sequence>
<keyword evidence="3" id="KW-1185">Reference proteome</keyword>